<accession>A0A8H5ZLY9</accession>
<gene>
    <name evidence="1" type="ORF">GGP41_001652</name>
</gene>
<evidence type="ECO:0000313" key="2">
    <source>
        <dbReference type="Proteomes" id="UP000624244"/>
    </source>
</evidence>
<comment type="caution">
    <text evidence="1">The sequence shown here is derived from an EMBL/GenBank/DDBJ whole genome shotgun (WGS) entry which is preliminary data.</text>
</comment>
<proteinExistence type="predicted"/>
<dbReference type="AlphaFoldDB" id="A0A8H5ZLY9"/>
<sequence length="70" mass="8147">MKRTPNPWRVHVSSSNFRQLIRHTTWYVRVRAGAALVKTSECSNGPRDKYPEIRVRLPDRLTANLRTSQA</sequence>
<dbReference type="EMBL" id="WNKQ01000002">
    <property type="protein sequence ID" value="KAF5853103.1"/>
    <property type="molecule type" value="Genomic_DNA"/>
</dbReference>
<organism evidence="1 2">
    <name type="scientific">Cochliobolus sativus</name>
    <name type="common">Common root rot and spot blotch fungus</name>
    <name type="synonym">Bipolaris sorokiniana</name>
    <dbReference type="NCBI Taxonomy" id="45130"/>
    <lineage>
        <taxon>Eukaryota</taxon>
        <taxon>Fungi</taxon>
        <taxon>Dikarya</taxon>
        <taxon>Ascomycota</taxon>
        <taxon>Pezizomycotina</taxon>
        <taxon>Dothideomycetes</taxon>
        <taxon>Pleosporomycetidae</taxon>
        <taxon>Pleosporales</taxon>
        <taxon>Pleosporineae</taxon>
        <taxon>Pleosporaceae</taxon>
        <taxon>Bipolaris</taxon>
    </lineage>
</organism>
<evidence type="ECO:0000313" key="1">
    <source>
        <dbReference type="EMBL" id="KAF5853103.1"/>
    </source>
</evidence>
<dbReference type="Proteomes" id="UP000624244">
    <property type="component" value="Unassembled WGS sequence"/>
</dbReference>
<name>A0A8H5ZLY9_COCSA</name>
<protein>
    <submittedName>
        <fullName evidence="1">Uncharacterized protein</fullName>
    </submittedName>
</protein>
<reference evidence="1" key="1">
    <citation type="submission" date="2019-11" db="EMBL/GenBank/DDBJ databases">
        <title>Bipolaris sorokiniana Genome sequencing.</title>
        <authorList>
            <person name="Wang H."/>
        </authorList>
    </citation>
    <scope>NUCLEOTIDE SEQUENCE</scope>
</reference>